<dbReference type="KEGG" id="eic:NT01EI_1881"/>
<dbReference type="HOGENOM" id="CLU_3232849_0_0_6"/>
<gene>
    <name evidence="1" type="ordered locus">NT01EI_1881</name>
</gene>
<name>C5BGX8_EDWI9</name>
<reference evidence="2" key="1">
    <citation type="submission" date="2009-03" db="EMBL/GenBank/DDBJ databases">
        <title>Complete genome sequence of Edwardsiella ictaluri 93-146.</title>
        <authorList>
            <person name="Williams M.L."/>
            <person name="Gillaspy A.F."/>
            <person name="Dyer D.W."/>
            <person name="Thune R.L."/>
            <person name="Waldbieser G.C."/>
            <person name="Schuster S.C."/>
            <person name="Gipson J."/>
            <person name="Zaitshik J."/>
            <person name="Landry C."/>
            <person name="Lawrence M.L."/>
        </authorList>
    </citation>
    <scope>NUCLEOTIDE SEQUENCE [LARGE SCALE GENOMIC DNA]</scope>
    <source>
        <strain evidence="2">93-146</strain>
    </source>
</reference>
<reference evidence="1 2" key="2">
    <citation type="journal article" date="2012" name="J. Bacteriol.">
        <title>Genome Sequence of Edwardsiella ictaluri 93-146, a Strain Associated with a Natural Channel Catfish Outbreak of Enteric Septicemia of Catfish.</title>
        <authorList>
            <person name="Williams M.L."/>
            <person name="Gillaspy A.F."/>
            <person name="Dyer D.W."/>
            <person name="Thune R.L."/>
            <person name="Waldbieser G.C."/>
            <person name="Schuster S.C."/>
            <person name="Gipson J."/>
            <person name="Zaitshik J."/>
            <person name="Landry C."/>
            <person name="Banes M.M."/>
            <person name="Lawrence M.L."/>
        </authorList>
    </citation>
    <scope>NUCLEOTIDE SEQUENCE [LARGE SCALE GENOMIC DNA]</scope>
    <source>
        <strain evidence="1 2">93-146</strain>
    </source>
</reference>
<organism evidence="1 2">
    <name type="scientific">Edwardsiella ictaluri (strain 93-146)</name>
    <dbReference type="NCBI Taxonomy" id="634503"/>
    <lineage>
        <taxon>Bacteria</taxon>
        <taxon>Pseudomonadati</taxon>
        <taxon>Pseudomonadota</taxon>
        <taxon>Gammaproteobacteria</taxon>
        <taxon>Enterobacterales</taxon>
        <taxon>Hafniaceae</taxon>
        <taxon>Edwardsiella</taxon>
    </lineage>
</organism>
<protein>
    <submittedName>
        <fullName evidence="1">Uncharacterized protein</fullName>
    </submittedName>
</protein>
<sequence length="43" mass="4644">MLSLSPHDDNVYGHQALDESDGSGLSHLLRHLGAGLAHLCWGY</sequence>
<accession>C5BGX8</accession>
<evidence type="ECO:0000313" key="1">
    <source>
        <dbReference type="EMBL" id="ACR69057.1"/>
    </source>
</evidence>
<dbReference type="EMBL" id="CP001600">
    <property type="protein sequence ID" value="ACR69057.1"/>
    <property type="molecule type" value="Genomic_DNA"/>
</dbReference>
<evidence type="ECO:0000313" key="2">
    <source>
        <dbReference type="Proteomes" id="UP000001485"/>
    </source>
</evidence>
<proteinExistence type="predicted"/>
<dbReference type="Proteomes" id="UP000001485">
    <property type="component" value="Chromosome"/>
</dbReference>
<dbReference type="AlphaFoldDB" id="C5BGX8"/>